<gene>
    <name evidence="1" type="ORF">FA95DRAFT_1605102</name>
</gene>
<organism evidence="1 2">
    <name type="scientific">Auriscalpium vulgare</name>
    <dbReference type="NCBI Taxonomy" id="40419"/>
    <lineage>
        <taxon>Eukaryota</taxon>
        <taxon>Fungi</taxon>
        <taxon>Dikarya</taxon>
        <taxon>Basidiomycota</taxon>
        <taxon>Agaricomycotina</taxon>
        <taxon>Agaricomycetes</taxon>
        <taxon>Russulales</taxon>
        <taxon>Auriscalpiaceae</taxon>
        <taxon>Auriscalpium</taxon>
    </lineage>
</organism>
<sequence>MNQPPDTVELDDEIRDARRTIDGLERRLAFTEAEAKRRTEGLEAELDKSRRERKSVQDALGDCKRAEAKAAHDLQQEAQLRKTVEAALRNEREQHGKVKDCLRAAEAGRIAADQRLQVIREQLQGTPEGNSAQPRQEKRPLDTAAAESFASGSSLPTESCAPIAKRQKTGTRTVDAIPPSALNTAAGPSTIAAESSPAAVTISLRPEYLSKLPATLTARIHTIDSIAVHPHPLHETTGYVHRNFLCKTFGIDKRDLFFQVPGERNLPRPSQEDRFVLFPQWATNPG</sequence>
<comment type="caution">
    <text evidence="1">The sequence shown here is derived from an EMBL/GenBank/DDBJ whole genome shotgun (WGS) entry which is preliminary data.</text>
</comment>
<proteinExistence type="predicted"/>
<evidence type="ECO:0000313" key="2">
    <source>
        <dbReference type="Proteomes" id="UP000814033"/>
    </source>
</evidence>
<evidence type="ECO:0000313" key="1">
    <source>
        <dbReference type="EMBL" id="KAI0048597.1"/>
    </source>
</evidence>
<dbReference type="Proteomes" id="UP000814033">
    <property type="component" value="Unassembled WGS sequence"/>
</dbReference>
<name>A0ACB8RXT4_9AGAM</name>
<dbReference type="EMBL" id="MU275884">
    <property type="protein sequence ID" value="KAI0048597.1"/>
    <property type="molecule type" value="Genomic_DNA"/>
</dbReference>
<keyword evidence="2" id="KW-1185">Reference proteome</keyword>
<reference evidence="1" key="2">
    <citation type="journal article" date="2022" name="New Phytol.">
        <title>Evolutionary transition to the ectomycorrhizal habit in the genomes of a hyperdiverse lineage of mushroom-forming fungi.</title>
        <authorList>
            <person name="Looney B."/>
            <person name="Miyauchi S."/>
            <person name="Morin E."/>
            <person name="Drula E."/>
            <person name="Courty P.E."/>
            <person name="Kohler A."/>
            <person name="Kuo A."/>
            <person name="LaButti K."/>
            <person name="Pangilinan J."/>
            <person name="Lipzen A."/>
            <person name="Riley R."/>
            <person name="Andreopoulos W."/>
            <person name="He G."/>
            <person name="Johnson J."/>
            <person name="Nolan M."/>
            <person name="Tritt A."/>
            <person name="Barry K.W."/>
            <person name="Grigoriev I.V."/>
            <person name="Nagy L.G."/>
            <person name="Hibbett D."/>
            <person name="Henrissat B."/>
            <person name="Matheny P.B."/>
            <person name="Labbe J."/>
            <person name="Martin F.M."/>
        </authorList>
    </citation>
    <scope>NUCLEOTIDE SEQUENCE</scope>
    <source>
        <strain evidence="1">FP105234-sp</strain>
    </source>
</reference>
<protein>
    <submittedName>
        <fullName evidence="1">Uncharacterized protein</fullName>
    </submittedName>
</protein>
<accession>A0ACB8RXT4</accession>
<reference evidence="1" key="1">
    <citation type="submission" date="2021-02" db="EMBL/GenBank/DDBJ databases">
        <authorList>
            <consortium name="DOE Joint Genome Institute"/>
            <person name="Ahrendt S."/>
            <person name="Looney B.P."/>
            <person name="Miyauchi S."/>
            <person name="Morin E."/>
            <person name="Drula E."/>
            <person name="Courty P.E."/>
            <person name="Chicoki N."/>
            <person name="Fauchery L."/>
            <person name="Kohler A."/>
            <person name="Kuo A."/>
            <person name="Labutti K."/>
            <person name="Pangilinan J."/>
            <person name="Lipzen A."/>
            <person name="Riley R."/>
            <person name="Andreopoulos W."/>
            <person name="He G."/>
            <person name="Johnson J."/>
            <person name="Barry K.W."/>
            <person name="Grigoriev I.V."/>
            <person name="Nagy L."/>
            <person name="Hibbett D."/>
            <person name="Henrissat B."/>
            <person name="Matheny P.B."/>
            <person name="Labbe J."/>
            <person name="Martin F."/>
        </authorList>
    </citation>
    <scope>NUCLEOTIDE SEQUENCE</scope>
    <source>
        <strain evidence="1">FP105234-sp</strain>
    </source>
</reference>